<dbReference type="AlphaFoldDB" id="A0A7N2L2L6"/>
<evidence type="ECO:0000313" key="2">
    <source>
        <dbReference type="EnsemblPlants" id="QL02p101666:mrna"/>
    </source>
</evidence>
<keyword evidence="1" id="KW-0472">Membrane</keyword>
<reference evidence="2" key="2">
    <citation type="submission" date="2021-01" db="UniProtKB">
        <authorList>
            <consortium name="EnsemblPlants"/>
        </authorList>
    </citation>
    <scope>IDENTIFICATION</scope>
</reference>
<keyword evidence="1" id="KW-1133">Transmembrane helix</keyword>
<dbReference type="InParanoid" id="A0A7N2L2L6"/>
<name>A0A7N2L2L6_QUELO</name>
<evidence type="ECO:0000313" key="3">
    <source>
        <dbReference type="Proteomes" id="UP000594261"/>
    </source>
</evidence>
<dbReference type="EnsemblPlants" id="QL02p101666:mrna">
    <property type="protein sequence ID" value="QL02p101666:mrna"/>
    <property type="gene ID" value="QL02p101666"/>
</dbReference>
<organism evidence="2 3">
    <name type="scientific">Quercus lobata</name>
    <name type="common">Valley oak</name>
    <dbReference type="NCBI Taxonomy" id="97700"/>
    <lineage>
        <taxon>Eukaryota</taxon>
        <taxon>Viridiplantae</taxon>
        <taxon>Streptophyta</taxon>
        <taxon>Embryophyta</taxon>
        <taxon>Tracheophyta</taxon>
        <taxon>Spermatophyta</taxon>
        <taxon>Magnoliopsida</taxon>
        <taxon>eudicotyledons</taxon>
        <taxon>Gunneridae</taxon>
        <taxon>Pentapetalae</taxon>
        <taxon>rosids</taxon>
        <taxon>fabids</taxon>
        <taxon>Fagales</taxon>
        <taxon>Fagaceae</taxon>
        <taxon>Quercus</taxon>
    </lineage>
</organism>
<protein>
    <submittedName>
        <fullName evidence="2">Uncharacterized protein</fullName>
    </submittedName>
</protein>
<dbReference type="Gramene" id="QL02p101666:mrna">
    <property type="protein sequence ID" value="QL02p101666:mrna"/>
    <property type="gene ID" value="QL02p101666"/>
</dbReference>
<dbReference type="Proteomes" id="UP000594261">
    <property type="component" value="Chromosome 2"/>
</dbReference>
<accession>A0A7N2L2L6</accession>
<proteinExistence type="predicted"/>
<reference evidence="3" key="1">
    <citation type="journal article" date="2016" name="G3 (Bethesda)">
        <title>First Draft Assembly and Annotation of the Genome of a California Endemic Oak Quercus lobata Nee (Fagaceae).</title>
        <authorList>
            <person name="Sork V.L."/>
            <person name="Fitz-Gibbon S.T."/>
            <person name="Puiu D."/>
            <person name="Crepeau M."/>
            <person name="Gugger P.F."/>
            <person name="Sherman R."/>
            <person name="Stevens K."/>
            <person name="Langley C.H."/>
            <person name="Pellegrini M."/>
            <person name="Salzberg S.L."/>
        </authorList>
    </citation>
    <scope>NUCLEOTIDE SEQUENCE [LARGE SCALE GENOMIC DNA]</scope>
    <source>
        <strain evidence="3">cv. SW786</strain>
    </source>
</reference>
<evidence type="ECO:0000256" key="1">
    <source>
        <dbReference type="SAM" id="Phobius"/>
    </source>
</evidence>
<keyword evidence="3" id="KW-1185">Reference proteome</keyword>
<keyword evidence="1" id="KW-0812">Transmembrane</keyword>
<sequence length="138" mass="15306">MGRSIHKFSYFSRPYRSEEKMLLQLDLAGKVLYLLTLIVLLLLYLRKCKRNRRDGRHVQTTNRLNVVRGDNGGETVRGQIVRRVRANVASGEVGDTTGGQYAGEVRFDVAGDDDGGTINGEIAMGPTSLAATMPFEFN</sequence>
<feature type="transmembrane region" description="Helical" evidence="1">
    <location>
        <begin position="27"/>
        <end position="45"/>
    </location>
</feature>